<gene>
    <name evidence="3" type="ordered locus">Marky_0166</name>
</gene>
<keyword evidence="4" id="KW-1185">Reference proteome</keyword>
<proteinExistence type="inferred from homology"/>
<keyword evidence="2" id="KW-0732">Signal</keyword>
<dbReference type="SUPFAM" id="SSF53850">
    <property type="entry name" value="Periplasmic binding protein-like II"/>
    <property type="match status" value="1"/>
</dbReference>
<dbReference type="STRING" id="869210.Marky_0166"/>
<evidence type="ECO:0000313" key="3">
    <source>
        <dbReference type="EMBL" id="AEB10929.1"/>
    </source>
</evidence>
<dbReference type="HOGENOM" id="CLU_045683_1_0_0"/>
<dbReference type="PANTHER" id="PTHR42928:SF3">
    <property type="entry name" value="UPF0065 PROTEIN YFLP"/>
    <property type="match status" value="1"/>
</dbReference>
<dbReference type="Pfam" id="PF03401">
    <property type="entry name" value="TctC"/>
    <property type="match status" value="1"/>
</dbReference>
<dbReference type="KEGG" id="mhd:Marky_0166"/>
<accession>F2NN88</accession>
<dbReference type="OrthoDB" id="9780943at2"/>
<evidence type="ECO:0008006" key="5">
    <source>
        <dbReference type="Google" id="ProtNLM"/>
    </source>
</evidence>
<name>F2NN88_MARHT</name>
<protein>
    <recommendedName>
        <fullName evidence="5">Tricarboxylic transport membrane protein</fullName>
    </recommendedName>
</protein>
<dbReference type="RefSeq" id="WP_013702984.1">
    <property type="nucleotide sequence ID" value="NC_015387.1"/>
</dbReference>
<dbReference type="InterPro" id="IPR005064">
    <property type="entry name" value="BUG"/>
</dbReference>
<dbReference type="EMBL" id="CP002630">
    <property type="protein sequence ID" value="AEB10929.1"/>
    <property type="molecule type" value="Genomic_DNA"/>
</dbReference>
<dbReference type="Gene3D" id="3.40.190.10">
    <property type="entry name" value="Periplasmic binding protein-like II"/>
    <property type="match status" value="1"/>
</dbReference>
<evidence type="ECO:0000256" key="1">
    <source>
        <dbReference type="ARBA" id="ARBA00006987"/>
    </source>
</evidence>
<sequence>MNRFTVLGTLVALALTGSALAFTPKNVECIAPADPGGGWDFTCRVIAARLLPELGIVPGPIKVTNMPGGGGGVGFAHAVTQRRGDENLLVAASTATTTRLAQGLYAEFTADDVRWLGALGADFGVIAVAQDSPITSLAELLERLKADPNGIVFGGGSAAGGWDHLKVLLLARAAGIPDLASIRYVSFSSGGSAMIELLGGRVQAFTGDVSEVVAQAEAGNIRVLAVLSPERIPALGEVPTARELGVDVIGANWRGFYAPPGISEEAYAFWVEALTQLGQSEAWAEVREQNGLAPFFMVGAEFEAFVKEQVQSIREISEELGLIQ</sequence>
<dbReference type="PANTHER" id="PTHR42928">
    <property type="entry name" value="TRICARBOXYLATE-BINDING PROTEIN"/>
    <property type="match status" value="1"/>
</dbReference>
<dbReference type="Proteomes" id="UP000007030">
    <property type="component" value="Chromosome"/>
</dbReference>
<comment type="similarity">
    <text evidence="1">Belongs to the UPF0065 (bug) family.</text>
</comment>
<evidence type="ECO:0000313" key="4">
    <source>
        <dbReference type="Proteomes" id="UP000007030"/>
    </source>
</evidence>
<reference evidence="3 4" key="1">
    <citation type="journal article" date="2012" name="Stand. Genomic Sci.">
        <title>Complete genome sequence of the aerobic, heterotroph Marinithermus hydrothermalis type strain (T1(T)) from a deep-sea hydrothermal vent chimney.</title>
        <authorList>
            <person name="Copeland A."/>
            <person name="Gu W."/>
            <person name="Yasawong M."/>
            <person name="Lapidus A."/>
            <person name="Lucas S."/>
            <person name="Deshpande S."/>
            <person name="Pagani I."/>
            <person name="Tapia R."/>
            <person name="Cheng J.F."/>
            <person name="Goodwin L.A."/>
            <person name="Pitluck S."/>
            <person name="Liolios K."/>
            <person name="Ivanova N."/>
            <person name="Mavromatis K."/>
            <person name="Mikhailova N."/>
            <person name="Pati A."/>
            <person name="Chen A."/>
            <person name="Palaniappan K."/>
            <person name="Land M."/>
            <person name="Pan C."/>
            <person name="Brambilla E.M."/>
            <person name="Rohde M."/>
            <person name="Tindall B.J."/>
            <person name="Sikorski J."/>
            <person name="Goker M."/>
            <person name="Detter J.C."/>
            <person name="Bristow J."/>
            <person name="Eisen J.A."/>
            <person name="Markowitz V."/>
            <person name="Hugenholtz P."/>
            <person name="Kyrpides N.C."/>
            <person name="Klenk H.P."/>
            <person name="Woyke T."/>
        </authorList>
    </citation>
    <scope>NUCLEOTIDE SEQUENCE [LARGE SCALE GENOMIC DNA]</scope>
    <source>
        <strain evidence="4">DSM 14884 / JCM 11576 / T1</strain>
    </source>
</reference>
<organism evidence="3 4">
    <name type="scientific">Marinithermus hydrothermalis (strain DSM 14884 / JCM 11576 / T1)</name>
    <dbReference type="NCBI Taxonomy" id="869210"/>
    <lineage>
        <taxon>Bacteria</taxon>
        <taxon>Thermotogati</taxon>
        <taxon>Deinococcota</taxon>
        <taxon>Deinococci</taxon>
        <taxon>Thermales</taxon>
        <taxon>Thermaceae</taxon>
        <taxon>Marinithermus</taxon>
    </lineage>
</organism>
<feature type="chain" id="PRO_5003283950" description="Tricarboxylic transport membrane protein" evidence="2">
    <location>
        <begin position="22"/>
        <end position="324"/>
    </location>
</feature>
<feature type="signal peptide" evidence="2">
    <location>
        <begin position="1"/>
        <end position="21"/>
    </location>
</feature>
<dbReference type="InterPro" id="IPR042100">
    <property type="entry name" value="Bug_dom1"/>
</dbReference>
<dbReference type="CDD" id="cd07012">
    <property type="entry name" value="PBP2_Bug_TTT"/>
    <property type="match status" value="1"/>
</dbReference>
<dbReference type="Gene3D" id="3.40.190.150">
    <property type="entry name" value="Bordetella uptake gene, domain 1"/>
    <property type="match status" value="1"/>
</dbReference>
<dbReference type="AlphaFoldDB" id="F2NN88"/>
<dbReference type="eggNOG" id="COG3181">
    <property type="taxonomic scope" value="Bacteria"/>
</dbReference>
<evidence type="ECO:0000256" key="2">
    <source>
        <dbReference type="SAM" id="SignalP"/>
    </source>
</evidence>
<dbReference type="PIRSF" id="PIRSF017082">
    <property type="entry name" value="YflP"/>
    <property type="match status" value="1"/>
</dbReference>